<dbReference type="InterPro" id="IPR015943">
    <property type="entry name" value="WD40/YVTN_repeat-like_dom_sf"/>
</dbReference>
<accession>A0A267F2Y9</accession>
<evidence type="ECO:0000313" key="12">
    <source>
        <dbReference type="EMBL" id="PAA67527.1"/>
    </source>
</evidence>
<dbReference type="GO" id="GO:0005789">
    <property type="term" value="C:endoplasmic reticulum membrane"/>
    <property type="evidence" value="ECO:0007669"/>
    <property type="project" value="UniProtKB-SubCell"/>
</dbReference>
<proteinExistence type="predicted"/>
<dbReference type="OrthoDB" id="2013972at2759"/>
<reference evidence="12 13" key="1">
    <citation type="submission" date="2017-06" db="EMBL/GenBank/DDBJ databases">
        <title>A platform for efficient transgenesis in Macrostomum lignano, a flatworm model organism for stem cell research.</title>
        <authorList>
            <person name="Berezikov E."/>
        </authorList>
    </citation>
    <scope>NUCLEOTIDE SEQUENCE [LARGE SCALE GENOMIC DNA]</scope>
    <source>
        <strain evidence="12">DV1</strain>
        <tissue evidence="12">Whole organism</tissue>
    </source>
</reference>
<keyword evidence="7" id="KW-0931">ER-Golgi transport</keyword>
<keyword evidence="10 11" id="KW-0472">Membrane</keyword>
<keyword evidence="13" id="KW-1185">Reference proteome</keyword>
<dbReference type="Proteomes" id="UP000215902">
    <property type="component" value="Unassembled WGS sequence"/>
</dbReference>
<dbReference type="GO" id="GO:0003400">
    <property type="term" value="P:regulation of COPII vesicle coating"/>
    <property type="evidence" value="ECO:0007669"/>
    <property type="project" value="TreeGrafter"/>
</dbReference>
<keyword evidence="3" id="KW-0853">WD repeat</keyword>
<dbReference type="InterPro" id="IPR011047">
    <property type="entry name" value="Quinoprotein_ADH-like_sf"/>
</dbReference>
<evidence type="ECO:0000256" key="9">
    <source>
        <dbReference type="ARBA" id="ARBA00022989"/>
    </source>
</evidence>
<feature type="transmembrane region" description="Helical" evidence="11">
    <location>
        <begin position="352"/>
        <end position="369"/>
    </location>
</feature>
<keyword evidence="8" id="KW-0653">Protein transport</keyword>
<evidence type="ECO:0000256" key="10">
    <source>
        <dbReference type="ARBA" id="ARBA00023136"/>
    </source>
</evidence>
<organism evidence="12 13">
    <name type="scientific">Macrostomum lignano</name>
    <dbReference type="NCBI Taxonomy" id="282301"/>
    <lineage>
        <taxon>Eukaryota</taxon>
        <taxon>Metazoa</taxon>
        <taxon>Spiralia</taxon>
        <taxon>Lophotrochozoa</taxon>
        <taxon>Platyhelminthes</taxon>
        <taxon>Rhabditophora</taxon>
        <taxon>Macrostomorpha</taxon>
        <taxon>Macrostomida</taxon>
        <taxon>Macrostomidae</taxon>
        <taxon>Macrostomum</taxon>
    </lineage>
</organism>
<evidence type="ECO:0000256" key="1">
    <source>
        <dbReference type="ARBA" id="ARBA00004389"/>
    </source>
</evidence>
<gene>
    <name evidence="12" type="ORF">BOX15_Mlig024836g1</name>
</gene>
<keyword evidence="6" id="KW-0256">Endoplasmic reticulum</keyword>
<dbReference type="InterPro" id="IPR045260">
    <property type="entry name" value="Sec12-like"/>
</dbReference>
<evidence type="ECO:0000256" key="2">
    <source>
        <dbReference type="ARBA" id="ARBA00022448"/>
    </source>
</evidence>
<dbReference type="AlphaFoldDB" id="A0A267F2Y9"/>
<evidence type="ECO:0000313" key="13">
    <source>
        <dbReference type="Proteomes" id="UP000215902"/>
    </source>
</evidence>
<evidence type="ECO:0000256" key="5">
    <source>
        <dbReference type="ARBA" id="ARBA00022737"/>
    </source>
</evidence>
<keyword evidence="4 11" id="KW-0812">Transmembrane</keyword>
<dbReference type="EMBL" id="NIVC01001476">
    <property type="protein sequence ID" value="PAA67527.1"/>
    <property type="molecule type" value="Genomic_DNA"/>
</dbReference>
<dbReference type="Gene3D" id="2.130.10.10">
    <property type="entry name" value="YVTN repeat-like/Quinoprotein amine dehydrogenase"/>
    <property type="match status" value="1"/>
</dbReference>
<dbReference type="PANTHER" id="PTHR23284">
    <property type="entry name" value="PROLACTIN REGULATORY ELEMENT BINDING PROTEIN"/>
    <property type="match status" value="1"/>
</dbReference>
<protein>
    <recommendedName>
        <fullName evidence="14">WD_REPEATS_REGION domain-containing protein</fullName>
    </recommendedName>
</protein>
<evidence type="ECO:0000256" key="6">
    <source>
        <dbReference type="ARBA" id="ARBA00022824"/>
    </source>
</evidence>
<dbReference type="SUPFAM" id="SSF50998">
    <property type="entry name" value="Quinoprotein alcohol dehydrogenase-like"/>
    <property type="match status" value="1"/>
</dbReference>
<keyword evidence="9 11" id="KW-1133">Transmembrane helix</keyword>
<dbReference type="InterPro" id="IPR001680">
    <property type="entry name" value="WD40_rpt"/>
</dbReference>
<evidence type="ECO:0000256" key="8">
    <source>
        <dbReference type="ARBA" id="ARBA00022927"/>
    </source>
</evidence>
<dbReference type="GO" id="GO:0006888">
    <property type="term" value="P:endoplasmic reticulum to Golgi vesicle-mediated transport"/>
    <property type="evidence" value="ECO:0007669"/>
    <property type="project" value="TreeGrafter"/>
</dbReference>
<dbReference type="SMART" id="SM00320">
    <property type="entry name" value="WD40"/>
    <property type="match status" value="3"/>
</dbReference>
<dbReference type="GO" id="GO:0015031">
    <property type="term" value="P:protein transport"/>
    <property type="evidence" value="ECO:0007669"/>
    <property type="project" value="UniProtKB-KW"/>
</dbReference>
<sequence>MTKKRDIGLLHRFAYPPYRMEAVGQDEVLVCGGGGASKTGVPNLLEIVRLEAGQGPLPAVRSLGRTSTGTEAVMSAGILGAGPVAVVMAAEGSVCQEYQVDANRKFTKGRSVRCPASINTVRVSPDGAGVALGLSDGSVRLHRLSDFGLIAEFRAHASEVACLDASPGFRRVATAGGGTNEPVARLWRQDGSKVTELAPPARLTGQVAFRHCLLGRPESVGANEAAFASLLPTGRARGKAPCHLAVWDLSAGYRLRACVSTGPELTSALRLSDEGRFLGLATLDGTVSVYAAFSLQRLYRLPQAHSVFLTDLVFMPPLRALRAGNDWELLSVSADCLMRWHRCPTRPTYSCFWPLIGAAIIVFLFFYALSELGL</sequence>
<keyword evidence="2" id="KW-0813">Transport</keyword>
<evidence type="ECO:0008006" key="14">
    <source>
        <dbReference type="Google" id="ProtNLM"/>
    </source>
</evidence>
<name>A0A267F2Y9_9PLAT</name>
<evidence type="ECO:0000256" key="4">
    <source>
        <dbReference type="ARBA" id="ARBA00022692"/>
    </source>
</evidence>
<dbReference type="PANTHER" id="PTHR23284:SF0">
    <property type="entry name" value="PROLACTIN REGULATORY ELEMENT-BINDING PROTEIN"/>
    <property type="match status" value="1"/>
</dbReference>
<evidence type="ECO:0000256" key="11">
    <source>
        <dbReference type="SAM" id="Phobius"/>
    </source>
</evidence>
<comment type="subcellular location">
    <subcellularLocation>
        <location evidence="1">Endoplasmic reticulum membrane</location>
        <topology evidence="1">Single-pass membrane protein</topology>
    </subcellularLocation>
</comment>
<evidence type="ECO:0000256" key="7">
    <source>
        <dbReference type="ARBA" id="ARBA00022892"/>
    </source>
</evidence>
<comment type="caution">
    <text evidence="12">The sequence shown here is derived from an EMBL/GenBank/DDBJ whole genome shotgun (WGS) entry which is preliminary data.</text>
</comment>
<dbReference type="STRING" id="282301.A0A267F2Y9"/>
<dbReference type="GO" id="GO:0005085">
    <property type="term" value="F:guanyl-nucleotide exchange factor activity"/>
    <property type="evidence" value="ECO:0007669"/>
    <property type="project" value="InterPro"/>
</dbReference>
<keyword evidence="5" id="KW-0677">Repeat</keyword>
<evidence type="ECO:0000256" key="3">
    <source>
        <dbReference type="ARBA" id="ARBA00022574"/>
    </source>
</evidence>